<proteinExistence type="predicted"/>
<evidence type="ECO:0000313" key="2">
    <source>
        <dbReference type="EMBL" id="NGO63216.1"/>
    </source>
</evidence>
<dbReference type="Gene3D" id="3.10.180.10">
    <property type="entry name" value="2,3-Dihydroxybiphenyl 1,2-Dioxygenase, domain 1"/>
    <property type="match status" value="1"/>
</dbReference>
<dbReference type="PANTHER" id="PTHR35006">
    <property type="entry name" value="GLYOXALASE FAMILY PROTEIN (AFU_ORTHOLOGUE AFUA_5G14830)"/>
    <property type="match status" value="1"/>
</dbReference>
<dbReference type="PROSITE" id="PS51819">
    <property type="entry name" value="VOC"/>
    <property type="match status" value="1"/>
</dbReference>
<dbReference type="EMBL" id="JAAKZH010000002">
    <property type="protein sequence ID" value="NGO63216.1"/>
    <property type="molecule type" value="Genomic_DNA"/>
</dbReference>
<dbReference type="InterPro" id="IPR004360">
    <property type="entry name" value="Glyas_Fos-R_dOase_dom"/>
</dbReference>
<feature type="domain" description="VOC" evidence="1">
    <location>
        <begin position="1"/>
        <end position="124"/>
    </location>
</feature>
<name>A0A6M1S926_9HYPH</name>
<protein>
    <submittedName>
        <fullName evidence="2">VOC family protein</fullName>
    </submittedName>
</protein>
<dbReference type="Proteomes" id="UP000477849">
    <property type="component" value="Unassembled WGS sequence"/>
</dbReference>
<dbReference type="CDD" id="cd07262">
    <property type="entry name" value="VOC_like"/>
    <property type="match status" value="1"/>
</dbReference>
<dbReference type="PANTHER" id="PTHR35006:SF2">
    <property type="entry name" value="GLYOXALASE FAMILY PROTEIN (AFU_ORTHOLOGUE AFUA_5G14830)"/>
    <property type="match status" value="1"/>
</dbReference>
<evidence type="ECO:0000259" key="1">
    <source>
        <dbReference type="PROSITE" id="PS51819"/>
    </source>
</evidence>
<accession>A0A6M1S926</accession>
<evidence type="ECO:0000313" key="3">
    <source>
        <dbReference type="Proteomes" id="UP000477849"/>
    </source>
</evidence>
<gene>
    <name evidence="2" type="ORF">G6N76_05985</name>
</gene>
<keyword evidence="3" id="KW-1185">Reference proteome</keyword>
<sequence>MMDHMSLHVEDLPAMRVFYEKACAPLGISVVMQVTKEMTGYADMAGFGGHKPFLWLVGTEKTTPPLHMALKAETRAEVDAFYAAAIAAGGRDNGRPGIREHYHPNYYAAFVIDPEGHNLEAVCQKPE</sequence>
<dbReference type="SUPFAM" id="SSF54593">
    <property type="entry name" value="Glyoxalase/Bleomycin resistance protein/Dihydroxybiphenyl dioxygenase"/>
    <property type="match status" value="1"/>
</dbReference>
<reference evidence="2 3" key="1">
    <citation type="submission" date="2020-02" db="EMBL/GenBank/DDBJ databases">
        <title>Genome sequence of the type strain CCBAU10050 of Rhizobium daejeonense.</title>
        <authorList>
            <person name="Gao J."/>
            <person name="Sun J."/>
        </authorList>
    </citation>
    <scope>NUCLEOTIDE SEQUENCE [LARGE SCALE GENOMIC DNA]</scope>
    <source>
        <strain evidence="2 3">CCBAU10050</strain>
    </source>
</reference>
<dbReference type="InterPro" id="IPR037523">
    <property type="entry name" value="VOC_core"/>
</dbReference>
<dbReference type="InterPro" id="IPR029068">
    <property type="entry name" value="Glyas_Bleomycin-R_OHBP_Dase"/>
</dbReference>
<organism evidence="2 3">
    <name type="scientific">Rhizobium daejeonense</name>
    <dbReference type="NCBI Taxonomy" id="240521"/>
    <lineage>
        <taxon>Bacteria</taxon>
        <taxon>Pseudomonadati</taxon>
        <taxon>Pseudomonadota</taxon>
        <taxon>Alphaproteobacteria</taxon>
        <taxon>Hyphomicrobiales</taxon>
        <taxon>Rhizobiaceae</taxon>
        <taxon>Rhizobium/Agrobacterium group</taxon>
        <taxon>Rhizobium</taxon>
    </lineage>
</organism>
<comment type="caution">
    <text evidence="2">The sequence shown here is derived from an EMBL/GenBank/DDBJ whole genome shotgun (WGS) entry which is preliminary data.</text>
</comment>
<dbReference type="Pfam" id="PF00903">
    <property type="entry name" value="Glyoxalase"/>
    <property type="match status" value="1"/>
</dbReference>
<dbReference type="AlphaFoldDB" id="A0A6M1S926"/>